<gene>
    <name evidence="1" type="ORF">WH47_01886</name>
</gene>
<protein>
    <submittedName>
        <fullName evidence="1">Uncharacterized protein</fullName>
    </submittedName>
</protein>
<dbReference type="EMBL" id="KQ414699">
    <property type="protein sequence ID" value="KOC63397.1"/>
    <property type="molecule type" value="Genomic_DNA"/>
</dbReference>
<evidence type="ECO:0000313" key="1">
    <source>
        <dbReference type="EMBL" id="KOC63397.1"/>
    </source>
</evidence>
<dbReference type="Proteomes" id="UP000053825">
    <property type="component" value="Unassembled WGS sequence"/>
</dbReference>
<dbReference type="AlphaFoldDB" id="A0A0L7QXQ8"/>
<reference evidence="1 2" key="1">
    <citation type="submission" date="2015-07" db="EMBL/GenBank/DDBJ databases">
        <title>The genome of Habropoda laboriosa.</title>
        <authorList>
            <person name="Pan H."/>
            <person name="Kapheim K."/>
        </authorList>
    </citation>
    <scope>NUCLEOTIDE SEQUENCE [LARGE SCALE GENOMIC DNA]</scope>
    <source>
        <strain evidence="1">0110345459</strain>
    </source>
</reference>
<sequence length="75" mass="8656">MAHTGSKHATTDILPFVRGNVNLRKGRKKVSNKCHRRSNLLYNNDAALITKNKTARITYVLDYARIHIAIYNVYR</sequence>
<name>A0A0L7QXQ8_9HYME</name>
<accession>A0A0L7QXQ8</accession>
<keyword evidence="2" id="KW-1185">Reference proteome</keyword>
<organism evidence="1 2">
    <name type="scientific">Habropoda laboriosa</name>
    <dbReference type="NCBI Taxonomy" id="597456"/>
    <lineage>
        <taxon>Eukaryota</taxon>
        <taxon>Metazoa</taxon>
        <taxon>Ecdysozoa</taxon>
        <taxon>Arthropoda</taxon>
        <taxon>Hexapoda</taxon>
        <taxon>Insecta</taxon>
        <taxon>Pterygota</taxon>
        <taxon>Neoptera</taxon>
        <taxon>Endopterygota</taxon>
        <taxon>Hymenoptera</taxon>
        <taxon>Apocrita</taxon>
        <taxon>Aculeata</taxon>
        <taxon>Apoidea</taxon>
        <taxon>Anthophila</taxon>
        <taxon>Apidae</taxon>
        <taxon>Habropoda</taxon>
    </lineage>
</organism>
<dbReference type="OrthoDB" id="340346at2759"/>
<evidence type="ECO:0000313" key="2">
    <source>
        <dbReference type="Proteomes" id="UP000053825"/>
    </source>
</evidence>
<proteinExistence type="predicted"/>